<evidence type="ECO:0000313" key="3">
    <source>
        <dbReference type="Proteomes" id="UP000694240"/>
    </source>
</evidence>
<name>A0A8T2AXA6_9BRAS</name>
<dbReference type="AlphaFoldDB" id="A0A8T2AXA6"/>
<feature type="non-terminal residue" evidence="2">
    <location>
        <position position="71"/>
    </location>
</feature>
<reference evidence="2 3" key="1">
    <citation type="submission" date="2020-12" db="EMBL/GenBank/DDBJ databases">
        <title>Concerted genomic and epigenomic changes stabilize Arabidopsis allopolyploids.</title>
        <authorList>
            <person name="Chen Z."/>
        </authorList>
    </citation>
    <scope>NUCLEOTIDE SEQUENCE [LARGE SCALE GENOMIC DNA]</scope>
    <source>
        <strain evidence="2">Allo738</strain>
        <tissue evidence="2">Leaf</tissue>
    </source>
</reference>
<gene>
    <name evidence="2" type="ORF">ISN45_Aa03g034910</name>
</gene>
<sequence length="71" mass="7871">MSSNTSCSLMSLFFLLLLLILDSADLTVSSYCLRNCGGIKISYPFGIGMGCYLEHSYEIECVNSYECSISY</sequence>
<feature type="chain" id="PRO_5035900436" evidence="1">
    <location>
        <begin position="25"/>
        <end position="71"/>
    </location>
</feature>
<comment type="caution">
    <text evidence="2">The sequence shown here is derived from an EMBL/GenBank/DDBJ whole genome shotgun (WGS) entry which is preliminary data.</text>
</comment>
<keyword evidence="2" id="KW-0418">Kinase</keyword>
<evidence type="ECO:0000313" key="2">
    <source>
        <dbReference type="EMBL" id="KAG7579330.1"/>
    </source>
</evidence>
<feature type="signal peptide" evidence="1">
    <location>
        <begin position="1"/>
        <end position="24"/>
    </location>
</feature>
<keyword evidence="2" id="KW-0675">Receptor</keyword>
<dbReference type="Proteomes" id="UP000694240">
    <property type="component" value="Chromosome 8"/>
</dbReference>
<protein>
    <submittedName>
        <fullName evidence="2">Wall-associated receptor kinase galacturonan-binding domain</fullName>
    </submittedName>
</protein>
<accession>A0A8T2AXA6</accession>
<dbReference type="GO" id="GO:0016301">
    <property type="term" value="F:kinase activity"/>
    <property type="evidence" value="ECO:0007669"/>
    <property type="project" value="UniProtKB-KW"/>
</dbReference>
<keyword evidence="2" id="KW-0808">Transferase</keyword>
<keyword evidence="3" id="KW-1185">Reference proteome</keyword>
<proteinExistence type="predicted"/>
<evidence type="ECO:0000256" key="1">
    <source>
        <dbReference type="SAM" id="SignalP"/>
    </source>
</evidence>
<keyword evidence="1" id="KW-0732">Signal</keyword>
<dbReference type="PANTHER" id="PTHR33491">
    <property type="entry name" value="OSJNBA0016N04.9 PROTEIN"/>
    <property type="match status" value="1"/>
</dbReference>
<organism evidence="2 3">
    <name type="scientific">Arabidopsis thaliana x Arabidopsis arenosa</name>
    <dbReference type="NCBI Taxonomy" id="1240361"/>
    <lineage>
        <taxon>Eukaryota</taxon>
        <taxon>Viridiplantae</taxon>
        <taxon>Streptophyta</taxon>
        <taxon>Embryophyta</taxon>
        <taxon>Tracheophyta</taxon>
        <taxon>Spermatophyta</taxon>
        <taxon>Magnoliopsida</taxon>
        <taxon>eudicotyledons</taxon>
        <taxon>Gunneridae</taxon>
        <taxon>Pentapetalae</taxon>
        <taxon>rosids</taxon>
        <taxon>malvids</taxon>
        <taxon>Brassicales</taxon>
        <taxon>Brassicaceae</taxon>
        <taxon>Camelineae</taxon>
        <taxon>Arabidopsis</taxon>
    </lineage>
</organism>
<dbReference type="EMBL" id="JAEFBK010000008">
    <property type="protein sequence ID" value="KAG7579330.1"/>
    <property type="molecule type" value="Genomic_DNA"/>
</dbReference>